<dbReference type="GO" id="GO:0071555">
    <property type="term" value="P:cell wall organization"/>
    <property type="evidence" value="ECO:0007669"/>
    <property type="project" value="UniProtKB-KW"/>
</dbReference>
<feature type="chain" id="PRO_5043090014" description="Xyloglucan endotransglucosylase/hydrolase" evidence="9">
    <location>
        <begin position="30"/>
        <end position="296"/>
    </location>
</feature>
<dbReference type="GO" id="GO:0016762">
    <property type="term" value="F:xyloglucan:xyloglucosyl transferase activity"/>
    <property type="evidence" value="ECO:0007669"/>
    <property type="project" value="UniProtKB-EC"/>
</dbReference>
<reference evidence="11" key="1">
    <citation type="submission" date="2022-07" db="EMBL/GenBank/DDBJ databases">
        <authorList>
            <person name="Macas J."/>
            <person name="Novak P."/>
            <person name="Neumann P."/>
        </authorList>
    </citation>
    <scope>NUCLEOTIDE SEQUENCE</scope>
</reference>
<dbReference type="EMBL" id="CAMAPF010001049">
    <property type="protein sequence ID" value="CAH9143184.1"/>
    <property type="molecule type" value="Genomic_DNA"/>
</dbReference>
<feature type="active site" description="Nucleophile" evidence="7">
    <location>
        <position position="107"/>
    </location>
</feature>
<evidence type="ECO:0000256" key="5">
    <source>
        <dbReference type="ARBA" id="ARBA00023295"/>
    </source>
</evidence>
<gene>
    <name evidence="11" type="ORF">CEPIT_LOCUS40474</name>
</gene>
<keyword evidence="1 9" id="KW-0808">Transferase</keyword>
<dbReference type="SUPFAM" id="SSF49899">
    <property type="entry name" value="Concanavalin A-like lectins/glucanases"/>
    <property type="match status" value="1"/>
</dbReference>
<evidence type="ECO:0000256" key="3">
    <source>
        <dbReference type="ARBA" id="ARBA00023157"/>
    </source>
</evidence>
<dbReference type="InterPro" id="IPR000757">
    <property type="entry name" value="Beta-glucanase-like"/>
</dbReference>
<evidence type="ECO:0000256" key="4">
    <source>
        <dbReference type="ARBA" id="ARBA00023180"/>
    </source>
</evidence>
<dbReference type="GO" id="GO:0048046">
    <property type="term" value="C:apoplast"/>
    <property type="evidence" value="ECO:0007669"/>
    <property type="project" value="UniProtKB-SubCell"/>
</dbReference>
<comment type="similarity">
    <text evidence="6">Belongs to the glycosyl hydrolase 16 family. XTH group 1 subfamily.</text>
</comment>
<protein>
    <recommendedName>
        <fullName evidence="9">Xyloglucan endotransglucosylase/hydrolase</fullName>
        <ecNumber evidence="9">2.4.1.207</ecNumber>
    </recommendedName>
</protein>
<evidence type="ECO:0000313" key="11">
    <source>
        <dbReference type="EMBL" id="CAH9143184.1"/>
    </source>
</evidence>
<dbReference type="PROSITE" id="PS01034">
    <property type="entry name" value="GH16_1"/>
    <property type="match status" value="1"/>
</dbReference>
<organism evidence="11 12">
    <name type="scientific">Cuscuta epithymum</name>
    <dbReference type="NCBI Taxonomy" id="186058"/>
    <lineage>
        <taxon>Eukaryota</taxon>
        <taxon>Viridiplantae</taxon>
        <taxon>Streptophyta</taxon>
        <taxon>Embryophyta</taxon>
        <taxon>Tracheophyta</taxon>
        <taxon>Spermatophyta</taxon>
        <taxon>Magnoliopsida</taxon>
        <taxon>eudicotyledons</taxon>
        <taxon>Gunneridae</taxon>
        <taxon>Pentapetalae</taxon>
        <taxon>asterids</taxon>
        <taxon>lamiids</taxon>
        <taxon>Solanales</taxon>
        <taxon>Convolvulaceae</taxon>
        <taxon>Cuscuteae</taxon>
        <taxon>Cuscuta</taxon>
        <taxon>Cuscuta subgen. Cuscuta</taxon>
    </lineage>
</organism>
<dbReference type="InterPro" id="IPR016455">
    <property type="entry name" value="XTH"/>
</dbReference>
<keyword evidence="9" id="KW-0732">Signal</keyword>
<evidence type="ECO:0000256" key="7">
    <source>
        <dbReference type="PIRSR" id="PIRSR005604-1"/>
    </source>
</evidence>
<dbReference type="Gene3D" id="2.60.120.200">
    <property type="match status" value="1"/>
</dbReference>
<evidence type="ECO:0000256" key="1">
    <source>
        <dbReference type="ARBA" id="ARBA00022679"/>
    </source>
</evidence>
<dbReference type="PRINTS" id="PR00737">
    <property type="entry name" value="GLHYDRLASE16"/>
</dbReference>
<keyword evidence="2 9" id="KW-0378">Hydrolase</keyword>
<evidence type="ECO:0000256" key="6">
    <source>
        <dbReference type="ARBA" id="ARBA00038488"/>
    </source>
</evidence>
<evidence type="ECO:0000256" key="9">
    <source>
        <dbReference type="RuleBase" id="RU361120"/>
    </source>
</evidence>
<dbReference type="InterPro" id="IPR013320">
    <property type="entry name" value="ConA-like_dom_sf"/>
</dbReference>
<evidence type="ECO:0000259" key="10">
    <source>
        <dbReference type="PROSITE" id="PS51762"/>
    </source>
</evidence>
<evidence type="ECO:0000256" key="8">
    <source>
        <dbReference type="PIRSR" id="PIRSR005604-2"/>
    </source>
</evidence>
<dbReference type="GO" id="GO:0010411">
    <property type="term" value="P:xyloglucan metabolic process"/>
    <property type="evidence" value="ECO:0007669"/>
    <property type="project" value="InterPro"/>
</dbReference>
<comment type="subcellular location">
    <subcellularLocation>
        <location evidence="9">Secreted</location>
        <location evidence="9">Cell wall</location>
    </subcellularLocation>
    <subcellularLocation>
        <location evidence="9">Secreted</location>
        <location evidence="9">Extracellular space</location>
        <location evidence="9">Apoplast</location>
    </subcellularLocation>
</comment>
<keyword evidence="5 9" id="KW-0326">Glycosidase</keyword>
<keyword evidence="12" id="KW-1185">Reference proteome</keyword>
<feature type="active site" description="Proton donor" evidence="7">
    <location>
        <position position="111"/>
    </location>
</feature>
<dbReference type="PIRSF" id="PIRSF005604">
    <property type="entry name" value="XET"/>
    <property type="match status" value="1"/>
</dbReference>
<dbReference type="GO" id="GO:0042546">
    <property type="term" value="P:cell wall biogenesis"/>
    <property type="evidence" value="ECO:0007669"/>
    <property type="project" value="InterPro"/>
</dbReference>
<dbReference type="PROSITE" id="PS51762">
    <property type="entry name" value="GH16_2"/>
    <property type="match status" value="1"/>
</dbReference>
<dbReference type="InterPro" id="IPR008263">
    <property type="entry name" value="GH16_AS"/>
</dbReference>
<accession>A0AAV0G5F4</accession>
<comment type="function">
    <text evidence="9">Catalyzes xyloglucan endohydrolysis (XEH) and/or endotransglycosylation (XET). Cleaves and religates xyloglucan polymers, an essential constituent of the primary cell wall, and thereby participates in cell wall construction of growing tissues.</text>
</comment>
<proteinExistence type="inferred from homology"/>
<dbReference type="CDD" id="cd02176">
    <property type="entry name" value="GH16_XET"/>
    <property type="match status" value="1"/>
</dbReference>
<keyword evidence="9" id="KW-0964">Secreted</keyword>
<dbReference type="InterPro" id="IPR044791">
    <property type="entry name" value="Beta-glucanase/XTH"/>
</dbReference>
<dbReference type="Pfam" id="PF06955">
    <property type="entry name" value="XET_C"/>
    <property type="match status" value="1"/>
</dbReference>
<feature type="signal peptide" evidence="9">
    <location>
        <begin position="1"/>
        <end position="29"/>
    </location>
</feature>
<comment type="caution">
    <text evidence="11">The sequence shown here is derived from an EMBL/GenBank/DDBJ whole genome shotgun (WGS) entry which is preliminary data.</text>
</comment>
<dbReference type="InterPro" id="IPR010713">
    <property type="entry name" value="XET_C"/>
</dbReference>
<evidence type="ECO:0000256" key="2">
    <source>
        <dbReference type="ARBA" id="ARBA00022801"/>
    </source>
</evidence>
<keyword evidence="4" id="KW-0325">Glycoprotein</keyword>
<keyword evidence="9" id="KW-0052">Apoplast</keyword>
<dbReference type="Proteomes" id="UP001152523">
    <property type="component" value="Unassembled WGS sequence"/>
</dbReference>
<comment type="PTM">
    <text evidence="9">Contains at least one intrachain disulfide bond essential for its enzymatic activity.</text>
</comment>
<sequence length="296" mass="33116">MKKSSSARVSMSLFLQLSVLLASVALSASAGNFFQDVQATYGGERVKMQEGGSLLDLTLDQVSGSGFQTKNEFLFGRFDVRLKLVPGNSAGTVTTFYLSSLGNMHDEIDFEFLGNSSGQPYTIHTNVYSQGKGNKEQQFQPWFDPAATFHTYSVVWNPQRIIFSIDNIPIRVFTNNEAMGVPFPKNQPMKVYASLWNADDWATQGGRVKTDWSKAPFSASYRDFNANACVWSGQSSSCGSTQTTSTGGQEWQSQDLDANGRNRLRWVQQKFMIYNYCTDLKRFPQGLPPECKRQRS</sequence>
<dbReference type="GO" id="GO:0004553">
    <property type="term" value="F:hydrolase activity, hydrolyzing O-glycosyl compounds"/>
    <property type="evidence" value="ECO:0007669"/>
    <property type="project" value="InterPro"/>
</dbReference>
<feature type="domain" description="GH16" evidence="10">
    <location>
        <begin position="27"/>
        <end position="221"/>
    </location>
</feature>
<dbReference type="Pfam" id="PF00722">
    <property type="entry name" value="Glyco_hydro_16"/>
    <property type="match status" value="1"/>
</dbReference>
<dbReference type="EC" id="2.4.1.207" evidence="9"/>
<dbReference type="FunFam" id="2.60.120.200:FF:000025">
    <property type="entry name" value="Xyloglucan endotransglucosylase/hydrolase"/>
    <property type="match status" value="1"/>
</dbReference>
<feature type="glycosylation site" description="N-linked (GlcNAc...) asparagine" evidence="8">
    <location>
        <position position="115"/>
    </location>
</feature>
<keyword evidence="3" id="KW-1015">Disulfide bond</keyword>
<keyword evidence="9" id="KW-0961">Cell wall biogenesis/degradation</keyword>
<keyword evidence="9" id="KW-0134">Cell wall</keyword>
<dbReference type="InterPro" id="IPR008264">
    <property type="entry name" value="Beta_glucanase"/>
</dbReference>
<dbReference type="PANTHER" id="PTHR31062">
    <property type="entry name" value="XYLOGLUCAN ENDOTRANSGLUCOSYLASE/HYDROLASE PROTEIN 8-RELATED"/>
    <property type="match status" value="1"/>
</dbReference>
<dbReference type="AlphaFoldDB" id="A0AAV0G5F4"/>
<evidence type="ECO:0000313" key="12">
    <source>
        <dbReference type="Proteomes" id="UP001152523"/>
    </source>
</evidence>
<name>A0AAV0G5F4_9ASTE</name>